<feature type="compositionally biased region" description="Basic and acidic residues" evidence="1">
    <location>
        <begin position="245"/>
        <end position="264"/>
    </location>
</feature>
<dbReference type="InterPro" id="IPR044947">
    <property type="entry name" value="Phage_T4_Gp32_ssDNA-bd_sf"/>
</dbReference>
<dbReference type="EMBL" id="LAZR01007368">
    <property type="protein sequence ID" value="KKM85714.1"/>
    <property type="molecule type" value="Genomic_DNA"/>
</dbReference>
<gene>
    <name evidence="2" type="ORF">LCGC14_1286360</name>
</gene>
<evidence type="ECO:0000313" key="2">
    <source>
        <dbReference type="EMBL" id="KKM85714.1"/>
    </source>
</evidence>
<name>A0A0F9KTS6_9ZZZZ</name>
<organism evidence="2">
    <name type="scientific">marine sediment metagenome</name>
    <dbReference type="NCBI Taxonomy" id="412755"/>
    <lineage>
        <taxon>unclassified sequences</taxon>
        <taxon>metagenomes</taxon>
        <taxon>ecological metagenomes</taxon>
    </lineage>
</organism>
<protein>
    <submittedName>
        <fullName evidence="2">Uncharacterized protein</fullName>
    </submittedName>
</protein>
<feature type="region of interest" description="Disordered" evidence="1">
    <location>
        <begin position="236"/>
        <end position="264"/>
    </location>
</feature>
<proteinExistence type="predicted"/>
<dbReference type="GO" id="GO:0003697">
    <property type="term" value="F:single-stranded DNA binding"/>
    <property type="evidence" value="ECO:0007669"/>
    <property type="project" value="InterPro"/>
</dbReference>
<evidence type="ECO:0000256" key="1">
    <source>
        <dbReference type="SAM" id="MobiDB-lite"/>
    </source>
</evidence>
<dbReference type="AlphaFoldDB" id="A0A0F9KTS6"/>
<dbReference type="Gene3D" id="3.90.198.10">
    <property type="entry name" value="Replication Fork Single-Stranded Dna Binding Protein"/>
    <property type="match status" value="1"/>
</dbReference>
<sequence>MRARSCPKRRQHGGDEIVILCHDQHPREPAHRIDHAGDIAVTAPARQRQAGAHDPDADEGEFNHCFQPYMHYKIGPLEKSVICIAQTYGNKCPICEHVKQLVADGAEEDLIKALKVQVNPRAIYNVWVRDGGKEEKEGVQVFHASHFTMERHLVALATKPTRPGKKKVDGFVPFSLPDEDGKTVYFKRVSDFEFLSHAFEDRDEPIPSKIMKQAHCLDEMIVIPTYEQAHAWLHGTDEDESDDPEEKKSSEKEAEKEESLEDKLKKMDRDGLKDYIKEEKLGIRIKASLDEDDIVSLILEKVNPEPEPEDDNEGDGCQSGLVFGKDCDSDSEVCDDCDTDVWNACSKEQMEKWSDA</sequence>
<reference evidence="2" key="1">
    <citation type="journal article" date="2015" name="Nature">
        <title>Complex archaea that bridge the gap between prokaryotes and eukaryotes.</title>
        <authorList>
            <person name="Spang A."/>
            <person name="Saw J.H."/>
            <person name="Jorgensen S.L."/>
            <person name="Zaremba-Niedzwiedzka K."/>
            <person name="Martijn J."/>
            <person name="Lind A.E."/>
            <person name="van Eijk R."/>
            <person name="Schleper C."/>
            <person name="Guy L."/>
            <person name="Ettema T.J."/>
        </authorList>
    </citation>
    <scope>NUCLEOTIDE SEQUENCE</scope>
</reference>
<comment type="caution">
    <text evidence="2">The sequence shown here is derived from an EMBL/GenBank/DDBJ whole genome shotgun (WGS) entry which is preliminary data.</text>
</comment>
<accession>A0A0F9KTS6</accession>